<reference evidence="2" key="1">
    <citation type="submission" date="2015-04" db="UniProtKB">
        <authorList>
            <consortium name="EnsemblPlants"/>
        </authorList>
    </citation>
    <scope>IDENTIFICATION</scope>
</reference>
<sequence>MGATLSVDSRQRQEEKSITISISKYNFIHVTNKSEFCTAALYEKPRYVTKQAAKIMDQDGKLDLLIRKMEEAERKHTESEKRREISEEKSRSEFLALKLAVESRNPEVVKRVEDLHKSVVELQEKVEKLQSATLFSAHERQPLRLWHQFLQ</sequence>
<evidence type="ECO:0000313" key="2">
    <source>
        <dbReference type="EnsemblPlants" id="OPUNC11G08700.1"/>
    </source>
</evidence>
<accession>A0A0E0MEJ3</accession>
<dbReference type="HOGENOM" id="CLU_1734437_0_0_1"/>
<keyword evidence="3" id="KW-1185">Reference proteome</keyword>
<evidence type="ECO:0000313" key="3">
    <source>
        <dbReference type="Proteomes" id="UP000026962"/>
    </source>
</evidence>
<dbReference type="Gramene" id="OPUNC11G08700.1">
    <property type="protein sequence ID" value="OPUNC11G08700.1"/>
    <property type="gene ID" value="OPUNC11G08700"/>
</dbReference>
<evidence type="ECO:0000256" key="1">
    <source>
        <dbReference type="SAM" id="MobiDB-lite"/>
    </source>
</evidence>
<reference evidence="2" key="2">
    <citation type="submission" date="2018-05" db="EMBL/GenBank/DDBJ databases">
        <title>OpunRS2 (Oryza punctata Reference Sequence Version 2).</title>
        <authorList>
            <person name="Zhang J."/>
            <person name="Kudrna D."/>
            <person name="Lee S."/>
            <person name="Talag J."/>
            <person name="Welchert J."/>
            <person name="Wing R.A."/>
        </authorList>
    </citation>
    <scope>NUCLEOTIDE SEQUENCE [LARGE SCALE GENOMIC DNA]</scope>
</reference>
<name>A0A0E0MEJ3_ORYPU</name>
<protein>
    <submittedName>
        <fullName evidence="2">Uncharacterized protein</fullName>
    </submittedName>
</protein>
<dbReference type="AlphaFoldDB" id="A0A0E0MEJ3"/>
<dbReference type="EnsemblPlants" id="OPUNC11G08700.1">
    <property type="protein sequence ID" value="OPUNC11G08700.1"/>
    <property type="gene ID" value="OPUNC11G08700"/>
</dbReference>
<proteinExistence type="predicted"/>
<feature type="region of interest" description="Disordered" evidence="1">
    <location>
        <begin position="72"/>
        <end position="91"/>
    </location>
</feature>
<organism evidence="2">
    <name type="scientific">Oryza punctata</name>
    <name type="common">Red rice</name>
    <dbReference type="NCBI Taxonomy" id="4537"/>
    <lineage>
        <taxon>Eukaryota</taxon>
        <taxon>Viridiplantae</taxon>
        <taxon>Streptophyta</taxon>
        <taxon>Embryophyta</taxon>
        <taxon>Tracheophyta</taxon>
        <taxon>Spermatophyta</taxon>
        <taxon>Magnoliopsida</taxon>
        <taxon>Liliopsida</taxon>
        <taxon>Poales</taxon>
        <taxon>Poaceae</taxon>
        <taxon>BOP clade</taxon>
        <taxon>Oryzoideae</taxon>
        <taxon>Oryzeae</taxon>
        <taxon>Oryzinae</taxon>
        <taxon>Oryza</taxon>
    </lineage>
</organism>
<dbReference type="Proteomes" id="UP000026962">
    <property type="component" value="Chromosome 11"/>
</dbReference>